<protein>
    <submittedName>
        <fullName evidence="2">Uncharacterized protein</fullName>
    </submittedName>
</protein>
<dbReference type="Proteomes" id="UP001208570">
    <property type="component" value="Unassembled WGS sequence"/>
</dbReference>
<name>A0AAD9ITL5_9ANNE</name>
<sequence length="139" mass="15986">MLEKIKAPVVHISKYSGSTEGSGPQAYLDQSKRQFDITTTHTKKVRNLSLHFLAEFQPSIRDNGTSDGMERWGYVDIREGAHLFWWLYYTYHSDSYLNRPWIIWLQGGPGWSSCGSGNFELIGPLNVTLDLRTETWVTQ</sequence>
<dbReference type="AlphaFoldDB" id="A0AAD9ITL5"/>
<comment type="similarity">
    <text evidence="1">Belongs to the peptidase S10 family.</text>
</comment>
<dbReference type="SUPFAM" id="SSF53474">
    <property type="entry name" value="alpha/beta-Hydrolases"/>
    <property type="match status" value="1"/>
</dbReference>
<gene>
    <name evidence="2" type="ORF">LSH36_1591g00005</name>
</gene>
<reference evidence="2" key="1">
    <citation type="journal article" date="2023" name="Mol. Biol. Evol.">
        <title>Third-Generation Sequencing Reveals the Adaptive Role of the Epigenome in Three Deep-Sea Polychaetes.</title>
        <authorList>
            <person name="Perez M."/>
            <person name="Aroh O."/>
            <person name="Sun Y."/>
            <person name="Lan Y."/>
            <person name="Juniper S.K."/>
            <person name="Young C.R."/>
            <person name="Angers B."/>
            <person name="Qian P.Y."/>
        </authorList>
    </citation>
    <scope>NUCLEOTIDE SEQUENCE</scope>
    <source>
        <strain evidence="2">P08H-3</strain>
    </source>
</reference>
<keyword evidence="3" id="KW-1185">Reference proteome</keyword>
<dbReference type="InterPro" id="IPR029058">
    <property type="entry name" value="AB_hydrolase_fold"/>
</dbReference>
<organism evidence="2 3">
    <name type="scientific">Paralvinella palmiformis</name>
    <dbReference type="NCBI Taxonomy" id="53620"/>
    <lineage>
        <taxon>Eukaryota</taxon>
        <taxon>Metazoa</taxon>
        <taxon>Spiralia</taxon>
        <taxon>Lophotrochozoa</taxon>
        <taxon>Annelida</taxon>
        <taxon>Polychaeta</taxon>
        <taxon>Sedentaria</taxon>
        <taxon>Canalipalpata</taxon>
        <taxon>Terebellida</taxon>
        <taxon>Terebelliformia</taxon>
        <taxon>Alvinellidae</taxon>
        <taxon>Paralvinella</taxon>
    </lineage>
</organism>
<dbReference type="GO" id="GO:0006508">
    <property type="term" value="P:proteolysis"/>
    <property type="evidence" value="ECO:0007669"/>
    <property type="project" value="InterPro"/>
</dbReference>
<comment type="caution">
    <text evidence="2">The sequence shown here is derived from an EMBL/GenBank/DDBJ whole genome shotgun (WGS) entry which is preliminary data.</text>
</comment>
<evidence type="ECO:0000313" key="2">
    <source>
        <dbReference type="EMBL" id="KAK2139835.1"/>
    </source>
</evidence>
<dbReference type="Gene3D" id="3.40.50.1820">
    <property type="entry name" value="alpha/beta hydrolase"/>
    <property type="match status" value="1"/>
</dbReference>
<evidence type="ECO:0000256" key="1">
    <source>
        <dbReference type="ARBA" id="ARBA00009431"/>
    </source>
</evidence>
<dbReference type="Pfam" id="PF00450">
    <property type="entry name" value="Peptidase_S10"/>
    <property type="match status" value="1"/>
</dbReference>
<proteinExistence type="inferred from homology"/>
<evidence type="ECO:0000313" key="3">
    <source>
        <dbReference type="Proteomes" id="UP001208570"/>
    </source>
</evidence>
<dbReference type="InterPro" id="IPR001563">
    <property type="entry name" value="Peptidase_S10"/>
</dbReference>
<accession>A0AAD9ITL5</accession>
<dbReference type="EMBL" id="JAODUP010001590">
    <property type="protein sequence ID" value="KAK2139835.1"/>
    <property type="molecule type" value="Genomic_DNA"/>
</dbReference>
<dbReference type="GO" id="GO:0004185">
    <property type="term" value="F:serine-type carboxypeptidase activity"/>
    <property type="evidence" value="ECO:0007669"/>
    <property type="project" value="InterPro"/>
</dbReference>